<evidence type="ECO:0000256" key="1">
    <source>
        <dbReference type="ARBA" id="ARBA00022490"/>
    </source>
</evidence>
<gene>
    <name evidence="6" type="ORF">OE104_11785</name>
</gene>
<dbReference type="EMBL" id="CP106878">
    <property type="protein sequence ID" value="WAA09241.1"/>
    <property type="molecule type" value="Genomic_DNA"/>
</dbReference>
<sequence>MDNEQLQQLVEEVSKHYFHKPFLHRAFFNPRLRTTGGRYLLQTGNIEINKKYFDVFGKKELINIIKHELCHYHLHQEKKGYRHRDRDFKILAKTVGAPRYCPPLPNETQTIYRYQCTKCHRLYERKRKVNISKYVCGKCGGKLEGIDVISM</sequence>
<organism evidence="6 7">
    <name type="scientific">Fervidibacillus albus</name>
    <dbReference type="NCBI Taxonomy" id="2980026"/>
    <lineage>
        <taxon>Bacteria</taxon>
        <taxon>Bacillati</taxon>
        <taxon>Bacillota</taxon>
        <taxon>Bacilli</taxon>
        <taxon>Bacillales</taxon>
        <taxon>Bacillaceae</taxon>
        <taxon>Fervidibacillus</taxon>
    </lineage>
</organism>
<keyword evidence="3 4" id="KW-0862">Zinc</keyword>
<reference evidence="6" key="1">
    <citation type="submission" date="2022-09" db="EMBL/GenBank/DDBJ databases">
        <title>Complete Genomes of Fervidibacillus albus and Fervidibacillus halotolerans isolated from tidal flat sediments.</title>
        <authorList>
            <person name="Kwon K.K."/>
            <person name="Yang S.-H."/>
            <person name="Park M.J."/>
            <person name="Oh H.-M."/>
        </authorList>
    </citation>
    <scope>NUCLEOTIDE SEQUENCE</scope>
    <source>
        <strain evidence="6">MEBiC13591</strain>
    </source>
</reference>
<feature type="binding site" evidence="4">
    <location>
        <position position="67"/>
    </location>
    <ligand>
        <name>Zn(2+)</name>
        <dbReference type="ChEBI" id="CHEBI:29105"/>
    </ligand>
</feature>
<comment type="similarity">
    <text evidence="4">Belongs to the SprT family.</text>
</comment>
<evidence type="ECO:0000256" key="2">
    <source>
        <dbReference type="ARBA" id="ARBA00022723"/>
    </source>
</evidence>
<dbReference type="RefSeq" id="WP_275417023.1">
    <property type="nucleotide sequence ID" value="NZ_CP106878.1"/>
</dbReference>
<accession>A0A9E8RVA2</accession>
<dbReference type="GO" id="GO:0005737">
    <property type="term" value="C:cytoplasm"/>
    <property type="evidence" value="ECO:0007669"/>
    <property type="project" value="UniProtKB-SubCell"/>
</dbReference>
<proteinExistence type="inferred from homology"/>
<evidence type="ECO:0000256" key="3">
    <source>
        <dbReference type="ARBA" id="ARBA00022833"/>
    </source>
</evidence>
<dbReference type="SMART" id="SM00731">
    <property type="entry name" value="SprT"/>
    <property type="match status" value="1"/>
</dbReference>
<evidence type="ECO:0000313" key="6">
    <source>
        <dbReference type="EMBL" id="WAA09241.1"/>
    </source>
</evidence>
<evidence type="ECO:0000313" key="7">
    <source>
        <dbReference type="Proteomes" id="UP001164718"/>
    </source>
</evidence>
<protein>
    <recommendedName>
        <fullName evidence="4">Protein SprT-like</fullName>
    </recommendedName>
</protein>
<evidence type="ECO:0000259" key="5">
    <source>
        <dbReference type="SMART" id="SM00731"/>
    </source>
</evidence>
<keyword evidence="7" id="KW-1185">Reference proteome</keyword>
<dbReference type="InterPro" id="IPR023524">
    <property type="entry name" value="Uncharacterised_SprT-like"/>
</dbReference>
<dbReference type="Pfam" id="PF17283">
    <property type="entry name" value="Zn_ribbon_SprT"/>
    <property type="match status" value="1"/>
</dbReference>
<keyword evidence="1 4" id="KW-0963">Cytoplasm</keyword>
<feature type="binding site" evidence="4">
    <location>
        <position position="71"/>
    </location>
    <ligand>
        <name>Zn(2+)</name>
        <dbReference type="ChEBI" id="CHEBI:29105"/>
    </ligand>
</feature>
<dbReference type="Pfam" id="PF10263">
    <property type="entry name" value="SprT-like"/>
    <property type="match status" value="1"/>
</dbReference>
<feature type="active site" evidence="4">
    <location>
        <position position="68"/>
    </location>
</feature>
<dbReference type="GO" id="GO:0006950">
    <property type="term" value="P:response to stress"/>
    <property type="evidence" value="ECO:0007669"/>
    <property type="project" value="UniProtKB-ARBA"/>
</dbReference>
<dbReference type="InterPro" id="IPR006640">
    <property type="entry name" value="SprT-like_domain"/>
</dbReference>
<keyword evidence="2 4" id="KW-0479">Metal-binding</keyword>
<feature type="domain" description="SprT-like" evidence="5">
    <location>
        <begin position="4"/>
        <end position="146"/>
    </location>
</feature>
<evidence type="ECO:0000256" key="4">
    <source>
        <dbReference type="HAMAP-Rule" id="MF_00745"/>
    </source>
</evidence>
<comment type="cofactor">
    <cofactor evidence="4">
        <name>Zn(2+)</name>
        <dbReference type="ChEBI" id="CHEBI:29105"/>
    </cofactor>
    <text evidence="4">Binds 1 zinc ion.</text>
</comment>
<dbReference type="KEGG" id="faf:OE104_11785"/>
<dbReference type="HAMAP" id="MF_00745">
    <property type="entry name" value="SprT_like"/>
    <property type="match status" value="1"/>
</dbReference>
<comment type="subcellular location">
    <subcellularLocation>
        <location evidence="4">Cytoplasm</location>
    </subcellularLocation>
</comment>
<name>A0A9E8RVA2_9BACI</name>
<dbReference type="AlphaFoldDB" id="A0A9E8RVA2"/>
<dbReference type="NCBIfam" id="NF003339">
    <property type="entry name" value="PRK04351.1"/>
    <property type="match status" value="1"/>
</dbReference>
<dbReference type="GO" id="GO:0008270">
    <property type="term" value="F:zinc ion binding"/>
    <property type="evidence" value="ECO:0007669"/>
    <property type="project" value="UniProtKB-UniRule"/>
</dbReference>
<dbReference type="Proteomes" id="UP001164718">
    <property type="component" value="Chromosome"/>
</dbReference>
<dbReference type="InterPro" id="IPR035240">
    <property type="entry name" value="SprT_Zn_ribbon"/>
</dbReference>